<dbReference type="RefSeq" id="WP_198504705.1">
    <property type="nucleotide sequence ID" value="NZ_CP065959.1"/>
</dbReference>
<feature type="chain" id="PRO_5033057019" evidence="4">
    <location>
        <begin position="29"/>
        <end position="511"/>
    </location>
</feature>
<dbReference type="PANTHER" id="PTHR43248">
    <property type="entry name" value="2-SUCCINYL-6-HYDROXY-2,4-CYCLOHEXADIENE-1-CARBOXYLATE SYNTHASE"/>
    <property type="match status" value="1"/>
</dbReference>
<dbReference type="PANTHER" id="PTHR43248:SF29">
    <property type="entry name" value="TRIPEPTIDYL AMINOPEPTIDASE"/>
    <property type="match status" value="1"/>
</dbReference>
<organism evidence="7 8">
    <name type="scientific">Streptomyces alfalfae</name>
    <dbReference type="NCBI Taxonomy" id="1642299"/>
    <lineage>
        <taxon>Bacteria</taxon>
        <taxon>Bacillati</taxon>
        <taxon>Actinomycetota</taxon>
        <taxon>Actinomycetes</taxon>
        <taxon>Kitasatosporales</taxon>
        <taxon>Streptomycetaceae</taxon>
        <taxon>Streptomyces</taxon>
    </lineage>
</organism>
<evidence type="ECO:0000259" key="5">
    <source>
        <dbReference type="Pfam" id="PF00561"/>
    </source>
</evidence>
<dbReference type="Gene3D" id="3.40.50.1820">
    <property type="entry name" value="alpha/beta hydrolase"/>
    <property type="match status" value="1"/>
</dbReference>
<dbReference type="Proteomes" id="UP000596130">
    <property type="component" value="Chromosome"/>
</dbReference>
<dbReference type="AlphaFoldDB" id="A0A7T4PN52"/>
<dbReference type="InterPro" id="IPR013595">
    <property type="entry name" value="Pept_S33_TAP-like_C"/>
</dbReference>
<evidence type="ECO:0000256" key="3">
    <source>
        <dbReference type="ARBA" id="ARBA00022801"/>
    </source>
</evidence>
<dbReference type="InterPro" id="IPR000073">
    <property type="entry name" value="AB_hydrolase_1"/>
</dbReference>
<dbReference type="SUPFAM" id="SSF53474">
    <property type="entry name" value="alpha/beta-Hydrolases"/>
    <property type="match status" value="1"/>
</dbReference>
<feature type="domain" description="Peptidase S33 tripeptidyl aminopeptidase-like C-terminal" evidence="6">
    <location>
        <begin position="413"/>
        <end position="509"/>
    </location>
</feature>
<keyword evidence="2 4" id="KW-0732">Signal</keyword>
<dbReference type="InterPro" id="IPR051601">
    <property type="entry name" value="Serine_prot/Carboxylest_S33"/>
</dbReference>
<sequence>MRMTICGRAAMAGAAILTLGAGASPAAAGDAAEKPTGLGRFHTQDIDWHDCALSPDDAAGKRLDDAGARCADLTVPLDYTDPGGRTLTIAVSRLRATGPAHRARPLLLNNGGPGGPSLDMPLTVGAAMGEVAKKYDLIGVDPRFVGRSTPLDCGWDVGSSIISAGESRASFQRSVARQRDLAERCRRTNGDVLPHVSTRNTARDMDVVRAALGAERISYLGYSYGSYLGQVYTELFPGRTDRMVLDGVIDPARYNQTLLADAAGANERALRSWGAWTAARHDTYALGRTTEAVLSTVRRIQRAAVEKPLRVGEFRLDEHSVPLFYFGLLGSDLDGTRAELATATRILQRAAGRGPAAPSAAMTEVLTALTTKAGSHQGSVQTAILCGDVAEKRGVESYWRDIQARRGKAPFAAPLAYNANACEFWDAPAEKPTVVDNDVPALLVNATGDTRTVYSGARQVRERWSHSRLVTVPGARQHGVFGEYGNACADGQVNAYLADGLLPERDVTCRN</sequence>
<feature type="domain" description="AB hydrolase-1" evidence="5">
    <location>
        <begin position="105"/>
        <end position="251"/>
    </location>
</feature>
<dbReference type="Pfam" id="PF08386">
    <property type="entry name" value="Abhydrolase_4"/>
    <property type="match status" value="1"/>
</dbReference>
<evidence type="ECO:0000313" key="7">
    <source>
        <dbReference type="EMBL" id="QQC93204.1"/>
    </source>
</evidence>
<evidence type="ECO:0000256" key="2">
    <source>
        <dbReference type="ARBA" id="ARBA00022729"/>
    </source>
</evidence>
<evidence type="ECO:0000256" key="1">
    <source>
        <dbReference type="ARBA" id="ARBA00010088"/>
    </source>
</evidence>
<evidence type="ECO:0000259" key="6">
    <source>
        <dbReference type="Pfam" id="PF08386"/>
    </source>
</evidence>
<evidence type="ECO:0000313" key="8">
    <source>
        <dbReference type="Proteomes" id="UP000596130"/>
    </source>
</evidence>
<name>A0A7T4PN52_9ACTN</name>
<evidence type="ECO:0000256" key="4">
    <source>
        <dbReference type="SAM" id="SignalP"/>
    </source>
</evidence>
<proteinExistence type="inferred from homology"/>
<comment type="similarity">
    <text evidence="1">Belongs to the peptidase S33 family.</text>
</comment>
<gene>
    <name evidence="7" type="ORF">I8755_36380</name>
</gene>
<dbReference type="GO" id="GO:0016787">
    <property type="term" value="F:hydrolase activity"/>
    <property type="evidence" value="ECO:0007669"/>
    <property type="project" value="UniProtKB-KW"/>
</dbReference>
<dbReference type="Pfam" id="PF00561">
    <property type="entry name" value="Abhydrolase_1"/>
    <property type="match status" value="1"/>
</dbReference>
<dbReference type="InterPro" id="IPR029058">
    <property type="entry name" value="AB_hydrolase_fold"/>
</dbReference>
<feature type="signal peptide" evidence="4">
    <location>
        <begin position="1"/>
        <end position="28"/>
    </location>
</feature>
<protein>
    <submittedName>
        <fullName evidence="7">Alpha/beta fold hydrolase</fullName>
    </submittedName>
</protein>
<keyword evidence="3 7" id="KW-0378">Hydrolase</keyword>
<accession>A0A7T4PN52</accession>
<reference evidence="7 8" key="1">
    <citation type="submission" date="2020-12" db="EMBL/GenBank/DDBJ databases">
        <title>Identification and biosynthesis of polyene macrolides produced by Streptomyces alfalfae Men-myco-93-63.</title>
        <authorList>
            <person name="Liu D."/>
            <person name="Li Y."/>
            <person name="Liu L."/>
            <person name="Han X."/>
            <person name="Shen F."/>
        </authorList>
    </citation>
    <scope>NUCLEOTIDE SEQUENCE [LARGE SCALE GENOMIC DNA]</scope>
    <source>
        <strain evidence="7 8">Men-myco-93-63</strain>
    </source>
</reference>
<dbReference type="EMBL" id="CP065959">
    <property type="protein sequence ID" value="QQC93204.1"/>
    <property type="molecule type" value="Genomic_DNA"/>
</dbReference>